<protein>
    <submittedName>
        <fullName evidence="1">Uncharacterized protein</fullName>
    </submittedName>
</protein>
<dbReference type="RefSeq" id="WP_234878891.1">
    <property type="nucleotide sequence ID" value="NZ_PECK01000003.1"/>
</dbReference>
<reference evidence="3 4" key="1">
    <citation type="journal article" date="2019" name="Sci. Rep.">
        <title>Extended insight into the Mycobacterium chelonae-abscessus complex through whole genome sequencing of Mycobacterium salmoniphilum outbreak and Mycobacterium salmoniphilum-like strains.</title>
        <authorList>
            <person name="Behra P.R.K."/>
            <person name="Das S."/>
            <person name="Pettersson B.M.F."/>
            <person name="Shirreff L."/>
            <person name="DuCote T."/>
            <person name="Jacobsson K.G."/>
            <person name="Ennis D.G."/>
            <person name="Kirsebom L.A."/>
        </authorList>
    </citation>
    <scope>NUCLEOTIDE SEQUENCE [LARGE SCALE GENOMIC DNA]</scope>
    <source>
        <strain evidence="2 3">CCUG 60883</strain>
        <strain evidence="1 4">CCUG 60885</strain>
    </source>
</reference>
<name>A0A4R8SEM1_9MYCO</name>
<evidence type="ECO:0000313" key="4">
    <source>
        <dbReference type="Proteomes" id="UP000295685"/>
    </source>
</evidence>
<keyword evidence="3" id="KW-1185">Reference proteome</keyword>
<dbReference type="EMBL" id="PECK01000003">
    <property type="protein sequence ID" value="TDZ95247.1"/>
    <property type="molecule type" value="Genomic_DNA"/>
</dbReference>
<dbReference type="Proteomes" id="UP000295685">
    <property type="component" value="Unassembled WGS sequence"/>
</dbReference>
<sequence>MRDAANANVASYVEAVRVLSYFVSHCALTAVKPSPFREPGHSISEIDERLGSESDVEGPLLTAHRLAKFYLISSGDCVYSMSLLLQTAHPNFIGSAALARSAAEHSSRSMFVSAPDISYQARLIRTYLLINSSLNQYKSTHDVGATNLIGAWNRWRVRTGSEFKGVPKQSLGNPTALLEKCFPGIGTSSYEELSRPTHGNATWVVVTAIQEQKQTAVARIMLMRNAMFAICCVMTATKSAASLWGLDLDLVVRTVATGDRSGMLKLWEEKTWDDLVACIHDLSEVVASFDERQFVDASTDPQPWR</sequence>
<evidence type="ECO:0000313" key="1">
    <source>
        <dbReference type="EMBL" id="TDZ95247.1"/>
    </source>
</evidence>
<evidence type="ECO:0000313" key="2">
    <source>
        <dbReference type="EMBL" id="TEA04343.1"/>
    </source>
</evidence>
<evidence type="ECO:0000313" key="3">
    <source>
        <dbReference type="Proteomes" id="UP000294844"/>
    </source>
</evidence>
<gene>
    <name evidence="2" type="ORF">CCUG60883_01636</name>
    <name evidence="1" type="ORF">CCUG60885_01378</name>
</gene>
<dbReference type="EMBL" id="PECM01000008">
    <property type="protein sequence ID" value="TEA04343.1"/>
    <property type="molecule type" value="Genomic_DNA"/>
</dbReference>
<proteinExistence type="predicted"/>
<dbReference type="AlphaFoldDB" id="A0A4R8SEM1"/>
<accession>A0A4R8SEM1</accession>
<dbReference type="Proteomes" id="UP000294844">
    <property type="component" value="Unassembled WGS sequence"/>
</dbReference>
<organism evidence="1 4">
    <name type="scientific">Mycobacteroides salmoniphilum</name>
    <dbReference type="NCBI Taxonomy" id="404941"/>
    <lineage>
        <taxon>Bacteria</taxon>
        <taxon>Bacillati</taxon>
        <taxon>Actinomycetota</taxon>
        <taxon>Actinomycetes</taxon>
        <taxon>Mycobacteriales</taxon>
        <taxon>Mycobacteriaceae</taxon>
        <taxon>Mycobacteroides</taxon>
    </lineage>
</organism>
<comment type="caution">
    <text evidence="1">The sequence shown here is derived from an EMBL/GenBank/DDBJ whole genome shotgun (WGS) entry which is preliminary data.</text>
</comment>